<dbReference type="GO" id="GO:0000302">
    <property type="term" value="P:response to reactive oxygen species"/>
    <property type="evidence" value="ECO:0007669"/>
    <property type="project" value="TreeGrafter"/>
</dbReference>
<feature type="transmembrane region" description="Helical" evidence="2">
    <location>
        <begin position="31"/>
        <end position="53"/>
    </location>
</feature>
<dbReference type="InterPro" id="IPR000566">
    <property type="entry name" value="Lipocln_cytosolic_FA-bd_dom"/>
</dbReference>
<evidence type="ECO:0000259" key="3">
    <source>
        <dbReference type="Pfam" id="PF08212"/>
    </source>
</evidence>
<evidence type="ECO:0000256" key="2">
    <source>
        <dbReference type="SAM" id="Phobius"/>
    </source>
</evidence>
<dbReference type="GO" id="GO:0005737">
    <property type="term" value="C:cytoplasm"/>
    <property type="evidence" value="ECO:0007669"/>
    <property type="project" value="TreeGrafter"/>
</dbReference>
<dbReference type="PANTHER" id="PTHR10612">
    <property type="entry name" value="APOLIPOPROTEIN D"/>
    <property type="match status" value="1"/>
</dbReference>
<keyword evidence="2" id="KW-1133">Transmembrane helix</keyword>
<accession>A0A1B6M870</accession>
<keyword evidence="2" id="KW-0812">Transmembrane</keyword>
<dbReference type="GO" id="GO:0031409">
    <property type="term" value="F:pigment binding"/>
    <property type="evidence" value="ECO:0007669"/>
    <property type="project" value="InterPro"/>
</dbReference>
<dbReference type="EMBL" id="GEBQ01007876">
    <property type="protein sequence ID" value="JAT32101.1"/>
    <property type="molecule type" value="Transcribed_RNA"/>
</dbReference>
<dbReference type="Gene3D" id="2.40.128.20">
    <property type="match status" value="1"/>
</dbReference>
<dbReference type="InterPro" id="IPR003057">
    <property type="entry name" value="Invtbrt_color"/>
</dbReference>
<dbReference type="PANTHER" id="PTHR10612:SF34">
    <property type="entry name" value="APOLIPOPROTEIN D"/>
    <property type="match status" value="1"/>
</dbReference>
<proteinExistence type="predicted"/>
<dbReference type="InterPro" id="IPR012674">
    <property type="entry name" value="Calycin"/>
</dbReference>
<sequence length="232" mass="26229">CCQSIRDPVFSIKEFLLKYSYKSESSDKMKYQLLIVLMLAVQAWGACPSFTVIDSLELDKFMGLWYQYASCGKFFLKGWDRCVKSDYTLCDDGKTITINNTRVVNGIDKPIQSTWVAVASDPADGHLTIEFKVPILGKMTAPLNVLDTDYDTYAVLCVCKQLGFIQYKSAWLFTRNSTLTEDESNNIFAAVEPVLEKNGFDKTKFALTSQENCDNLSDILQHWDKVVSIIKG</sequence>
<feature type="domain" description="Lipocalin/cytosolic fatty-acid binding" evidence="3">
    <location>
        <begin position="56"/>
        <end position="208"/>
    </location>
</feature>
<organism evidence="4">
    <name type="scientific">Graphocephala atropunctata</name>
    <dbReference type="NCBI Taxonomy" id="36148"/>
    <lineage>
        <taxon>Eukaryota</taxon>
        <taxon>Metazoa</taxon>
        <taxon>Ecdysozoa</taxon>
        <taxon>Arthropoda</taxon>
        <taxon>Hexapoda</taxon>
        <taxon>Insecta</taxon>
        <taxon>Pterygota</taxon>
        <taxon>Neoptera</taxon>
        <taxon>Paraneoptera</taxon>
        <taxon>Hemiptera</taxon>
        <taxon>Auchenorrhyncha</taxon>
        <taxon>Membracoidea</taxon>
        <taxon>Cicadellidae</taxon>
        <taxon>Cicadellinae</taxon>
        <taxon>Cicadellini</taxon>
        <taxon>Graphocephala</taxon>
    </lineage>
</organism>
<reference evidence="4" key="1">
    <citation type="submission" date="2015-11" db="EMBL/GenBank/DDBJ databases">
        <title>De novo transcriptome assembly of four potential Pierce s Disease insect vectors from Arizona vineyards.</title>
        <authorList>
            <person name="Tassone E.E."/>
        </authorList>
    </citation>
    <scope>NUCLEOTIDE SEQUENCE</scope>
</reference>
<dbReference type="PRINTS" id="PR01273">
    <property type="entry name" value="INVTBRTCOLOR"/>
</dbReference>
<keyword evidence="2" id="KW-0472">Membrane</keyword>
<name>A0A1B6M870_9HEMI</name>
<dbReference type="Pfam" id="PF08212">
    <property type="entry name" value="Lipocalin_2"/>
    <property type="match status" value="1"/>
</dbReference>
<dbReference type="SUPFAM" id="SSF50814">
    <property type="entry name" value="Lipocalins"/>
    <property type="match status" value="1"/>
</dbReference>
<keyword evidence="1" id="KW-1015">Disulfide bond</keyword>
<evidence type="ECO:0000313" key="4">
    <source>
        <dbReference type="EMBL" id="JAT32101.1"/>
    </source>
</evidence>
<evidence type="ECO:0000256" key="1">
    <source>
        <dbReference type="ARBA" id="ARBA00023157"/>
    </source>
</evidence>
<feature type="non-terminal residue" evidence="4">
    <location>
        <position position="1"/>
    </location>
</feature>
<gene>
    <name evidence="4" type="ORF">g.19317</name>
</gene>
<protein>
    <recommendedName>
        <fullName evidence="3">Lipocalin/cytosolic fatty-acid binding domain-containing protein</fullName>
    </recommendedName>
</protein>
<dbReference type="GO" id="GO:0006629">
    <property type="term" value="P:lipid metabolic process"/>
    <property type="evidence" value="ECO:0007669"/>
    <property type="project" value="TreeGrafter"/>
</dbReference>
<dbReference type="AlphaFoldDB" id="A0A1B6M870"/>